<dbReference type="Gene3D" id="3.40.50.410">
    <property type="entry name" value="von Willebrand factor, type A domain"/>
    <property type="match status" value="1"/>
</dbReference>
<evidence type="ECO:0000256" key="1">
    <source>
        <dbReference type="ARBA" id="ARBA00004394"/>
    </source>
</evidence>
<feature type="region of interest" description="Disordered" evidence="10">
    <location>
        <begin position="1"/>
        <end position="221"/>
    </location>
</feature>
<dbReference type="InterPro" id="IPR041742">
    <property type="entry name" value="Sec24-like_trunk_dom"/>
</dbReference>
<name>A0AAV5FUH7_ELECO</name>
<feature type="compositionally biased region" description="Pro residues" evidence="10">
    <location>
        <begin position="144"/>
        <end position="156"/>
    </location>
</feature>
<dbReference type="SUPFAM" id="SSF81811">
    <property type="entry name" value="Helical domain of Sec23/24"/>
    <property type="match status" value="1"/>
</dbReference>
<dbReference type="PANTHER" id="PTHR13803">
    <property type="entry name" value="SEC24-RELATED PROTEIN"/>
    <property type="match status" value="1"/>
</dbReference>
<dbReference type="SUPFAM" id="SSF82754">
    <property type="entry name" value="C-terminal, gelsolin-like domain of Sec23/24"/>
    <property type="match status" value="1"/>
</dbReference>
<dbReference type="GO" id="GO:0006886">
    <property type="term" value="P:intracellular protein transport"/>
    <property type="evidence" value="ECO:0007669"/>
    <property type="project" value="InterPro"/>
</dbReference>
<feature type="domain" description="Zinc finger Sec23/Sec24-type" evidence="11">
    <location>
        <begin position="368"/>
        <end position="405"/>
    </location>
</feature>
<evidence type="ECO:0000313" key="16">
    <source>
        <dbReference type="Proteomes" id="UP001054889"/>
    </source>
</evidence>
<dbReference type="EMBL" id="BQKI01000096">
    <property type="protein sequence ID" value="GJN38390.1"/>
    <property type="molecule type" value="Genomic_DNA"/>
</dbReference>
<dbReference type="InterPro" id="IPR012990">
    <property type="entry name" value="Beta-sandwich_Sec23_24"/>
</dbReference>
<dbReference type="Pfam" id="PF08033">
    <property type="entry name" value="Sec23_BS"/>
    <property type="match status" value="1"/>
</dbReference>
<keyword evidence="7" id="KW-0653">Protein transport</keyword>
<dbReference type="InterPro" id="IPR050550">
    <property type="entry name" value="SEC23_SEC24_subfamily"/>
</dbReference>
<evidence type="ECO:0008006" key="17">
    <source>
        <dbReference type="Google" id="ProtNLM"/>
    </source>
</evidence>
<dbReference type="Pfam" id="PF04810">
    <property type="entry name" value="zf-Sec23_Sec24"/>
    <property type="match status" value="1"/>
</dbReference>
<dbReference type="FunFam" id="3.40.50.410:FF:000020">
    <property type="entry name" value="protein transport protein Sec24D isoform X1"/>
    <property type="match status" value="1"/>
</dbReference>
<organism evidence="15 16">
    <name type="scientific">Eleusine coracana subsp. coracana</name>
    <dbReference type="NCBI Taxonomy" id="191504"/>
    <lineage>
        <taxon>Eukaryota</taxon>
        <taxon>Viridiplantae</taxon>
        <taxon>Streptophyta</taxon>
        <taxon>Embryophyta</taxon>
        <taxon>Tracheophyta</taxon>
        <taxon>Spermatophyta</taxon>
        <taxon>Magnoliopsida</taxon>
        <taxon>Liliopsida</taxon>
        <taxon>Poales</taxon>
        <taxon>Poaceae</taxon>
        <taxon>PACMAD clade</taxon>
        <taxon>Chloridoideae</taxon>
        <taxon>Cynodonteae</taxon>
        <taxon>Eleusininae</taxon>
        <taxon>Eleusine</taxon>
    </lineage>
</organism>
<evidence type="ECO:0000256" key="5">
    <source>
        <dbReference type="ARBA" id="ARBA00022824"/>
    </source>
</evidence>
<evidence type="ECO:0000256" key="10">
    <source>
        <dbReference type="SAM" id="MobiDB-lite"/>
    </source>
</evidence>
<comment type="subcellular location">
    <subcellularLocation>
        <location evidence="2">Endoplasmic reticulum membrane</location>
    </subcellularLocation>
    <subcellularLocation>
        <location evidence="1">Golgi apparatus membrane</location>
    </subcellularLocation>
</comment>
<dbReference type="PANTHER" id="PTHR13803:SF39">
    <property type="entry name" value="SECRETORY 24AB, ISOFORM A"/>
    <property type="match status" value="1"/>
</dbReference>
<feature type="compositionally biased region" description="Pro residues" evidence="10">
    <location>
        <begin position="47"/>
        <end position="59"/>
    </location>
</feature>
<dbReference type="InterPro" id="IPR029006">
    <property type="entry name" value="ADF-H/Gelsolin-like_dom_sf"/>
</dbReference>
<evidence type="ECO:0000313" key="15">
    <source>
        <dbReference type="EMBL" id="GJN38390.1"/>
    </source>
</evidence>
<evidence type="ECO:0000256" key="6">
    <source>
        <dbReference type="ARBA" id="ARBA00022892"/>
    </source>
</evidence>
<dbReference type="Pfam" id="PF04811">
    <property type="entry name" value="Sec23_trunk"/>
    <property type="match status" value="1"/>
</dbReference>
<accession>A0AAV5FUH7</accession>
<feature type="compositionally biased region" description="Low complexity" evidence="10">
    <location>
        <begin position="33"/>
        <end position="46"/>
    </location>
</feature>
<dbReference type="InterPro" id="IPR006895">
    <property type="entry name" value="Znf_Sec23_Sec24"/>
</dbReference>
<dbReference type="SUPFAM" id="SSF53300">
    <property type="entry name" value="vWA-like"/>
    <property type="match status" value="1"/>
</dbReference>
<dbReference type="Pfam" id="PF04815">
    <property type="entry name" value="Sec23_helical"/>
    <property type="match status" value="1"/>
</dbReference>
<dbReference type="Gene3D" id="1.20.120.730">
    <property type="entry name" value="Sec23/Sec24 helical domain"/>
    <property type="match status" value="1"/>
</dbReference>
<dbReference type="Proteomes" id="UP001054889">
    <property type="component" value="Unassembled WGS sequence"/>
</dbReference>
<evidence type="ECO:0000256" key="3">
    <source>
        <dbReference type="ARBA" id="ARBA00008334"/>
    </source>
</evidence>
<evidence type="ECO:0000256" key="8">
    <source>
        <dbReference type="ARBA" id="ARBA00023034"/>
    </source>
</evidence>
<dbReference type="Gene3D" id="3.40.20.10">
    <property type="entry name" value="Severin"/>
    <property type="match status" value="1"/>
</dbReference>
<dbReference type="InterPro" id="IPR036465">
    <property type="entry name" value="vWFA_dom_sf"/>
</dbReference>
<dbReference type="GO" id="GO:0090110">
    <property type="term" value="P:COPII-coated vesicle cargo loading"/>
    <property type="evidence" value="ECO:0007669"/>
    <property type="project" value="TreeGrafter"/>
</dbReference>
<dbReference type="SUPFAM" id="SSF81995">
    <property type="entry name" value="beta-sandwich domain of Sec23/24"/>
    <property type="match status" value="1"/>
</dbReference>
<feature type="domain" description="Sec23/Sec24 helical" evidence="13">
    <location>
        <begin position="779"/>
        <end position="882"/>
    </location>
</feature>
<dbReference type="InterPro" id="IPR006896">
    <property type="entry name" value="Sec23/24_trunk_dom"/>
</dbReference>
<evidence type="ECO:0000259" key="14">
    <source>
        <dbReference type="Pfam" id="PF08033"/>
    </source>
</evidence>
<dbReference type="InterPro" id="IPR036175">
    <property type="entry name" value="Sec23/24_helical_dom_sf"/>
</dbReference>
<dbReference type="Gene3D" id="2.30.30.380">
    <property type="entry name" value="Zn-finger domain of Sec23/24"/>
    <property type="match status" value="1"/>
</dbReference>
<dbReference type="GO" id="GO:0008270">
    <property type="term" value="F:zinc ion binding"/>
    <property type="evidence" value="ECO:0007669"/>
    <property type="project" value="InterPro"/>
</dbReference>
<evidence type="ECO:0000256" key="4">
    <source>
        <dbReference type="ARBA" id="ARBA00022448"/>
    </source>
</evidence>
<evidence type="ECO:0000256" key="7">
    <source>
        <dbReference type="ARBA" id="ARBA00022927"/>
    </source>
</evidence>
<reference evidence="15" key="2">
    <citation type="submission" date="2021-12" db="EMBL/GenBank/DDBJ databases">
        <title>Resequencing data analysis of finger millet.</title>
        <authorList>
            <person name="Hatakeyama M."/>
            <person name="Aluri S."/>
            <person name="Balachadran M.T."/>
            <person name="Sivarajan S.R."/>
            <person name="Poveda L."/>
            <person name="Shimizu-Inatsugi R."/>
            <person name="Schlapbach R."/>
            <person name="Sreeman S.M."/>
            <person name="Shimizu K.K."/>
        </authorList>
    </citation>
    <scope>NUCLEOTIDE SEQUENCE</scope>
</reference>
<dbReference type="SUPFAM" id="SSF82919">
    <property type="entry name" value="Zn-finger domain of Sec23/24"/>
    <property type="match status" value="1"/>
</dbReference>
<keyword evidence="4" id="KW-0813">Transport</keyword>
<keyword evidence="6" id="KW-0931">ER-Golgi transport</keyword>
<feature type="compositionally biased region" description="Low complexity" evidence="10">
    <location>
        <begin position="60"/>
        <end position="75"/>
    </location>
</feature>
<evidence type="ECO:0000259" key="12">
    <source>
        <dbReference type="Pfam" id="PF04811"/>
    </source>
</evidence>
<gene>
    <name evidence="15" type="primary">gb27426</name>
    <name evidence="15" type="ORF">PR202_gb27426</name>
</gene>
<dbReference type="GO" id="GO:0030127">
    <property type="term" value="C:COPII vesicle coat"/>
    <property type="evidence" value="ECO:0007669"/>
    <property type="project" value="InterPro"/>
</dbReference>
<reference evidence="15" key="1">
    <citation type="journal article" date="2018" name="DNA Res.">
        <title>Multiple hybrid de novo genome assembly of finger millet, an orphan allotetraploid crop.</title>
        <authorList>
            <person name="Hatakeyama M."/>
            <person name="Aluri S."/>
            <person name="Balachadran M.T."/>
            <person name="Sivarajan S.R."/>
            <person name="Patrignani A."/>
            <person name="Gruter S."/>
            <person name="Poveda L."/>
            <person name="Shimizu-Inatsugi R."/>
            <person name="Baeten J."/>
            <person name="Francoijs K.J."/>
            <person name="Nataraja K.N."/>
            <person name="Reddy Y.A.N."/>
            <person name="Phadnis S."/>
            <person name="Ravikumar R.L."/>
            <person name="Schlapbach R."/>
            <person name="Sreeman S.M."/>
            <person name="Shimizu K.K."/>
        </authorList>
    </citation>
    <scope>NUCLEOTIDE SEQUENCE</scope>
</reference>
<comment type="caution">
    <text evidence="15">The sequence shown here is derived from an EMBL/GenBank/DDBJ whole genome shotgun (WGS) entry which is preliminary data.</text>
</comment>
<dbReference type="InterPro" id="IPR006900">
    <property type="entry name" value="Sec23/24_helical_dom"/>
</dbReference>
<evidence type="ECO:0000259" key="11">
    <source>
        <dbReference type="Pfam" id="PF04810"/>
    </source>
</evidence>
<feature type="domain" description="Sec23/Sec24 beta-sandwich" evidence="14">
    <location>
        <begin position="684"/>
        <end position="768"/>
    </location>
</feature>
<dbReference type="GO" id="GO:0000149">
    <property type="term" value="F:SNARE binding"/>
    <property type="evidence" value="ECO:0007669"/>
    <property type="project" value="TreeGrafter"/>
</dbReference>
<evidence type="ECO:0000259" key="13">
    <source>
        <dbReference type="Pfam" id="PF04815"/>
    </source>
</evidence>
<evidence type="ECO:0000256" key="9">
    <source>
        <dbReference type="ARBA" id="ARBA00023136"/>
    </source>
</evidence>
<feature type="domain" description="Sec23/Sec24 trunk" evidence="12">
    <location>
        <begin position="442"/>
        <end position="678"/>
    </location>
</feature>
<dbReference type="GO" id="GO:0005789">
    <property type="term" value="C:endoplasmic reticulum membrane"/>
    <property type="evidence" value="ECO:0007669"/>
    <property type="project" value="UniProtKB-SubCell"/>
</dbReference>
<dbReference type="InterPro" id="IPR036174">
    <property type="entry name" value="Znf_Sec23_Sec24_sf"/>
</dbReference>
<sequence>MQPPMGNDRPGAPGRPVTAFVPSTAAPPPPGASSPFAAGGPFVRPGVGPPPRQGVPPPQTASAPPFGAPSPAATGGFRGPTPPQGPFGTASPSQGPFAAGVPPPQGPFASAPPSQGPFASAPPSQGPFASMPPSKAPFAAATPPQGPFAAGPPPQGPFATAPAPFRPPPSSLSQPQSPTRGAAPPAPSYVRPPPPVQSQPPPMQGYYPGAVPANPQFPMSRTGFQQPVQTMPPPTMGMPATFGNQAAYPTAGPPVGGTLQSLVEDFQSLSLSSVPGSLDPGVDVKGLPRPLDGDEEPAKVLESYPLNCHPRYFRLTTHAIPASQSLFTRWHLPLGAVVHPLAESPDGVMNYKSLEEVPVINFGAAGVIRCRRCRTYINPYATFADAGRKWRCNLCTLLNDVPGEYFCALDASGRRYDTDQRPELSKGTVEFVAPTEYMVRPPMPPSYFFLIDVSVSAVRSGLLEVVAKTIKSCLDELPGFPRTQIGFLTFDSTLHFHNFKSSLSQPQMMVVADLDDVFLPLPDDLLVNLVDSRHVVESFLDSLPSMFHDNVNVESALGPALKAAFMVMSQIGGKLLVFQSTLPSLGLGRLRLRGDDVRAYGTDKEHTLRVPEDPFYKQMAAEFTKNQIAVDIFSFSEKYSDIASLGSLAKYTGGQVYHYPSFQSATHGDKLKHELSRDLTRETAWESVMRIRCGKGVRFTTYHGHFMLRSTDLLALPAVDSDKAFAMQLSLEETLMTTQTVYFQVALLYTSSSGERRIRVHTAAAPVVTDLSEMYRQADTGSIVSLLGRIAVENSLSDKLDSVRQQLQLKLVRSLKEYRNLYVVQHRIGGRLIYPESLRFLPLYILAICKSLALRGGYADVSLDERCAAGFSMMILPVKKLLNFIYPSLYRIDEALTMEPDRTDGSLRRLPLTMQCLDTGGMYLLDDGFNFLVWLGRMLPPEFVNNILGVSLANFADLSKIQLRECDNEYSRKFMKTLRALREKDPSYHQLCRVVRQGEQPREGFLLLSNLVEDQMAGTSSYVDWILQIHRQTQS</sequence>
<keyword evidence="9" id="KW-0472">Membrane</keyword>
<keyword evidence="5" id="KW-0256">Endoplasmic reticulum</keyword>
<dbReference type="GO" id="GO:0000139">
    <property type="term" value="C:Golgi membrane"/>
    <property type="evidence" value="ECO:0007669"/>
    <property type="project" value="UniProtKB-SubCell"/>
</dbReference>
<dbReference type="GO" id="GO:0070971">
    <property type="term" value="C:endoplasmic reticulum exit site"/>
    <property type="evidence" value="ECO:0007669"/>
    <property type="project" value="TreeGrafter"/>
</dbReference>
<dbReference type="InterPro" id="IPR036180">
    <property type="entry name" value="Gelsolin-like_dom_sf"/>
</dbReference>
<feature type="compositionally biased region" description="Pro residues" evidence="10">
    <location>
        <begin position="184"/>
        <end position="203"/>
    </location>
</feature>
<keyword evidence="8" id="KW-0333">Golgi apparatus</keyword>
<dbReference type="CDD" id="cd01479">
    <property type="entry name" value="Sec24-like"/>
    <property type="match status" value="1"/>
</dbReference>
<dbReference type="Gene3D" id="2.60.40.1670">
    <property type="entry name" value="beta-sandwich domain of Sec23/24"/>
    <property type="match status" value="1"/>
</dbReference>
<keyword evidence="16" id="KW-1185">Reference proteome</keyword>
<proteinExistence type="inferred from homology"/>
<protein>
    <recommendedName>
        <fullName evidence="17">Protein transport protein Sec24-like</fullName>
    </recommendedName>
</protein>
<dbReference type="AlphaFoldDB" id="A0AAV5FUH7"/>
<comment type="similarity">
    <text evidence="3">Belongs to the SEC23/SEC24 family. SEC24 subfamily.</text>
</comment>
<evidence type="ECO:0000256" key="2">
    <source>
        <dbReference type="ARBA" id="ARBA00004586"/>
    </source>
</evidence>